<feature type="region of interest" description="Disordered" evidence="1">
    <location>
        <begin position="24"/>
        <end position="138"/>
    </location>
</feature>
<evidence type="ECO:0000313" key="3">
    <source>
        <dbReference type="Proteomes" id="UP000193689"/>
    </source>
</evidence>
<dbReference type="Pfam" id="PF12223">
    <property type="entry name" value="DUF3602"/>
    <property type="match status" value="1"/>
</dbReference>
<name>A0A1Y2EEY6_9PEZI</name>
<dbReference type="InterPro" id="IPR022024">
    <property type="entry name" value="DUF3602"/>
</dbReference>
<comment type="caution">
    <text evidence="2">The sequence shown here is derived from an EMBL/GenBank/DDBJ whole genome shotgun (WGS) entry which is preliminary data.</text>
</comment>
<keyword evidence="3" id="KW-1185">Reference proteome</keyword>
<feature type="region of interest" description="Disordered" evidence="1">
    <location>
        <begin position="161"/>
        <end position="190"/>
    </location>
</feature>
<dbReference type="PANTHER" id="PTHR34693">
    <property type="entry name" value="PROTEIN PAR32"/>
    <property type="match status" value="1"/>
</dbReference>
<feature type="compositionally biased region" description="Basic and acidic residues" evidence="1">
    <location>
        <begin position="174"/>
        <end position="190"/>
    </location>
</feature>
<sequence length="190" mass="20043">MDAYRRTGRGGAGNYYSQKDIEAVIQNTATPPDVEAQKQTHANIDAPPSDPANVPQDPAAIPSTTPSQGYARSGRGGAGNFVDPATAASTISAQRALDPQQRSATVHTTGVPTSKPAQTARAGLSGRGGAGNWTTDEGQKVYNEEQEKKRKAALDAQVFNDVKAGLQPPRRVYHMHDAGHGKGKSEEPEL</sequence>
<dbReference type="RefSeq" id="XP_040720103.1">
    <property type="nucleotide sequence ID" value="XM_040855208.1"/>
</dbReference>
<dbReference type="InterPro" id="IPR053203">
    <property type="entry name" value="Cisplatin_resist-associated"/>
</dbReference>
<organism evidence="2 3">
    <name type="scientific">Pseudomassariella vexata</name>
    <dbReference type="NCBI Taxonomy" id="1141098"/>
    <lineage>
        <taxon>Eukaryota</taxon>
        <taxon>Fungi</taxon>
        <taxon>Dikarya</taxon>
        <taxon>Ascomycota</taxon>
        <taxon>Pezizomycotina</taxon>
        <taxon>Sordariomycetes</taxon>
        <taxon>Xylariomycetidae</taxon>
        <taxon>Amphisphaeriales</taxon>
        <taxon>Pseudomassariaceae</taxon>
        <taxon>Pseudomassariella</taxon>
    </lineage>
</organism>
<dbReference type="EMBL" id="MCFJ01000002">
    <property type="protein sequence ID" value="ORY70153.1"/>
    <property type="molecule type" value="Genomic_DNA"/>
</dbReference>
<feature type="compositionally biased region" description="Polar residues" evidence="1">
    <location>
        <begin position="100"/>
        <end position="117"/>
    </location>
</feature>
<proteinExistence type="predicted"/>
<gene>
    <name evidence="2" type="ORF">BCR38DRAFT_333275</name>
</gene>
<evidence type="ECO:0000256" key="1">
    <source>
        <dbReference type="SAM" id="MobiDB-lite"/>
    </source>
</evidence>
<dbReference type="PANTHER" id="PTHR34693:SF1">
    <property type="entry name" value="PROTEIN PAR32"/>
    <property type="match status" value="1"/>
</dbReference>
<protein>
    <submittedName>
        <fullName evidence="2">Uncharacterized protein</fullName>
    </submittedName>
</protein>
<dbReference type="InParanoid" id="A0A1Y2EEY6"/>
<reference evidence="2 3" key="1">
    <citation type="submission" date="2016-07" db="EMBL/GenBank/DDBJ databases">
        <title>Pervasive Adenine N6-methylation of Active Genes in Fungi.</title>
        <authorList>
            <consortium name="DOE Joint Genome Institute"/>
            <person name="Mondo S.J."/>
            <person name="Dannebaum R.O."/>
            <person name="Kuo R.C."/>
            <person name="Labutti K."/>
            <person name="Haridas S."/>
            <person name="Kuo A."/>
            <person name="Salamov A."/>
            <person name="Ahrendt S.R."/>
            <person name="Lipzen A."/>
            <person name="Sullivan W."/>
            <person name="Andreopoulos W.B."/>
            <person name="Clum A."/>
            <person name="Lindquist E."/>
            <person name="Daum C."/>
            <person name="Ramamoorthy G.K."/>
            <person name="Gryganskyi A."/>
            <person name="Culley D."/>
            <person name="Magnuson J.K."/>
            <person name="James T.Y."/>
            <person name="O'Malley M.A."/>
            <person name="Stajich J.E."/>
            <person name="Spatafora J.W."/>
            <person name="Visel A."/>
            <person name="Grigoriev I.V."/>
        </authorList>
    </citation>
    <scope>NUCLEOTIDE SEQUENCE [LARGE SCALE GENOMIC DNA]</scope>
    <source>
        <strain evidence="2 3">CBS 129021</strain>
    </source>
</reference>
<dbReference type="Proteomes" id="UP000193689">
    <property type="component" value="Unassembled WGS sequence"/>
</dbReference>
<dbReference type="AlphaFoldDB" id="A0A1Y2EEY6"/>
<accession>A0A1Y2EEY6</accession>
<dbReference type="OrthoDB" id="4159136at2759"/>
<evidence type="ECO:0000313" key="2">
    <source>
        <dbReference type="EMBL" id="ORY70153.1"/>
    </source>
</evidence>
<dbReference type="GeneID" id="63771420"/>